<name>A0AA40FMQ4_9HYME</name>
<dbReference type="Proteomes" id="UP001177670">
    <property type="component" value="Unassembled WGS sequence"/>
</dbReference>
<keyword evidence="1" id="KW-0677">Repeat</keyword>
<dbReference type="AlphaFoldDB" id="A0AA40FMQ4"/>
<sequence>MPNGKVYDPLIGQWMSPLWENVLDRVDTPTHLHLYRFNGNDPIDVRHTDRPNQPTGKFGEKCLVKDLASALNLASLV</sequence>
<dbReference type="Pfam" id="PF25023">
    <property type="entry name" value="TEN_YD-shell"/>
    <property type="match status" value="1"/>
</dbReference>
<organism evidence="3 4">
    <name type="scientific">Melipona bicolor</name>
    <dbReference type="NCBI Taxonomy" id="60889"/>
    <lineage>
        <taxon>Eukaryota</taxon>
        <taxon>Metazoa</taxon>
        <taxon>Ecdysozoa</taxon>
        <taxon>Arthropoda</taxon>
        <taxon>Hexapoda</taxon>
        <taxon>Insecta</taxon>
        <taxon>Pterygota</taxon>
        <taxon>Neoptera</taxon>
        <taxon>Endopterygota</taxon>
        <taxon>Hymenoptera</taxon>
        <taxon>Apocrita</taxon>
        <taxon>Aculeata</taxon>
        <taxon>Apoidea</taxon>
        <taxon>Anthophila</taxon>
        <taxon>Apidae</taxon>
        <taxon>Melipona</taxon>
    </lineage>
</organism>
<dbReference type="EMBL" id="JAHYIQ010000025">
    <property type="protein sequence ID" value="KAK1121687.1"/>
    <property type="molecule type" value="Genomic_DNA"/>
</dbReference>
<evidence type="ECO:0000259" key="2">
    <source>
        <dbReference type="Pfam" id="PF25023"/>
    </source>
</evidence>
<evidence type="ECO:0000313" key="3">
    <source>
        <dbReference type="EMBL" id="KAK1121687.1"/>
    </source>
</evidence>
<reference evidence="3" key="1">
    <citation type="submission" date="2021-10" db="EMBL/GenBank/DDBJ databases">
        <title>Melipona bicolor Genome sequencing and assembly.</title>
        <authorList>
            <person name="Araujo N.S."/>
            <person name="Arias M.C."/>
        </authorList>
    </citation>
    <scope>NUCLEOTIDE SEQUENCE</scope>
    <source>
        <strain evidence="3">USP_2M_L1-L4_2017</strain>
        <tissue evidence="3">Whole body</tissue>
    </source>
</reference>
<comment type="caution">
    <text evidence="3">The sequence shown here is derived from an EMBL/GenBank/DDBJ whole genome shotgun (WGS) entry which is preliminary data.</text>
</comment>
<gene>
    <name evidence="3" type="ORF">K0M31_009998</name>
</gene>
<proteinExistence type="predicted"/>
<dbReference type="InterPro" id="IPR056823">
    <property type="entry name" value="TEN-like_YD-shell"/>
</dbReference>
<protein>
    <recommendedName>
        <fullName evidence="2">Teneurin-like YD-shell domain-containing protein</fullName>
    </recommendedName>
</protein>
<keyword evidence="4" id="KW-1185">Reference proteome</keyword>
<evidence type="ECO:0000256" key="1">
    <source>
        <dbReference type="ARBA" id="ARBA00022737"/>
    </source>
</evidence>
<accession>A0AA40FMQ4</accession>
<feature type="domain" description="Teneurin-like YD-shell" evidence="2">
    <location>
        <begin position="2"/>
        <end position="43"/>
    </location>
</feature>
<evidence type="ECO:0000313" key="4">
    <source>
        <dbReference type="Proteomes" id="UP001177670"/>
    </source>
</evidence>